<proteinExistence type="predicted"/>
<dbReference type="OrthoDB" id="9791347at2"/>
<organism evidence="2 3">
    <name type="scientific">Thermogemmatispora tikiterensis</name>
    <dbReference type="NCBI Taxonomy" id="1825093"/>
    <lineage>
        <taxon>Bacteria</taxon>
        <taxon>Bacillati</taxon>
        <taxon>Chloroflexota</taxon>
        <taxon>Ktedonobacteria</taxon>
        <taxon>Thermogemmatisporales</taxon>
        <taxon>Thermogemmatisporaceae</taxon>
        <taxon>Thermogemmatispora</taxon>
    </lineage>
</organism>
<name>A0A328VBJ0_9CHLR</name>
<dbReference type="EMBL" id="MCIF01000002">
    <property type="protein sequence ID" value="RAQ95056.1"/>
    <property type="molecule type" value="Genomic_DNA"/>
</dbReference>
<dbReference type="SUPFAM" id="SSF88697">
    <property type="entry name" value="PUA domain-like"/>
    <property type="match status" value="1"/>
</dbReference>
<dbReference type="InterPro" id="IPR002740">
    <property type="entry name" value="EVE_domain"/>
</dbReference>
<dbReference type="Gene3D" id="3.10.590.10">
    <property type="entry name" value="ph1033 like domains"/>
    <property type="match status" value="1"/>
</dbReference>
<dbReference type="InterPro" id="IPR015947">
    <property type="entry name" value="PUA-like_sf"/>
</dbReference>
<evidence type="ECO:0000313" key="3">
    <source>
        <dbReference type="Proteomes" id="UP000248706"/>
    </source>
</evidence>
<feature type="domain" description="EVE" evidence="1">
    <location>
        <begin position="2"/>
        <end position="126"/>
    </location>
</feature>
<keyword evidence="3" id="KW-1185">Reference proteome</keyword>
<dbReference type="AlphaFoldDB" id="A0A328VBJ0"/>
<dbReference type="InterPro" id="IPR052181">
    <property type="entry name" value="5hmC_binding"/>
</dbReference>
<dbReference type="Proteomes" id="UP000248706">
    <property type="component" value="Unassembled WGS sequence"/>
</dbReference>
<gene>
    <name evidence="2" type="ORF">A4R35_05875</name>
</gene>
<reference evidence="2 3" key="1">
    <citation type="submission" date="2016-08" db="EMBL/GenBank/DDBJ databases">
        <title>Analysis of Carbohydrate Active Enzymes in Thermogemmatispora T81 Reveals Carbohydrate Degradation Ability.</title>
        <authorList>
            <person name="Tomazini A."/>
            <person name="Lal S."/>
            <person name="Stott M."/>
            <person name="Henrissat B."/>
            <person name="Polikarpov I."/>
            <person name="Sparling R."/>
            <person name="Levin D.B."/>
        </authorList>
    </citation>
    <scope>NUCLEOTIDE SEQUENCE [LARGE SCALE GENOMIC DNA]</scope>
    <source>
        <strain evidence="2 3">T81</strain>
    </source>
</reference>
<accession>A0A328VBJ0</accession>
<evidence type="ECO:0000259" key="1">
    <source>
        <dbReference type="Pfam" id="PF01878"/>
    </source>
</evidence>
<protein>
    <submittedName>
        <fullName evidence="2">EVE domain-containing protein</fullName>
    </submittedName>
</protein>
<dbReference type="RefSeq" id="WP_112427464.1">
    <property type="nucleotide sequence ID" value="NZ_MCIF01000002.1"/>
</dbReference>
<evidence type="ECO:0000313" key="2">
    <source>
        <dbReference type="EMBL" id="RAQ95056.1"/>
    </source>
</evidence>
<dbReference type="PANTHER" id="PTHR14087:SF7">
    <property type="entry name" value="THYMOCYTE NUCLEAR PROTEIN 1"/>
    <property type="match status" value="1"/>
</dbReference>
<sequence>MAYFLVKTEPADYSLEDLAREQRTVWDGVRNPQAVRFIAQMRPGDRLLIYHSGTQAALVGLARVVSWPRPDPADSRSQVVEIEFVRPLARPVSLREIKESQLFADWSLVRQPRLSVMAVPERFLRWLRGQGLLDPEEEEE</sequence>
<dbReference type="PANTHER" id="PTHR14087">
    <property type="entry name" value="THYMOCYTE NUCLEAR PROTEIN 1"/>
    <property type="match status" value="1"/>
</dbReference>
<dbReference type="Pfam" id="PF01878">
    <property type="entry name" value="EVE"/>
    <property type="match status" value="1"/>
</dbReference>
<comment type="caution">
    <text evidence="2">The sequence shown here is derived from an EMBL/GenBank/DDBJ whole genome shotgun (WGS) entry which is preliminary data.</text>
</comment>